<feature type="region of interest" description="Disordered" evidence="6">
    <location>
        <begin position="328"/>
        <end position="361"/>
    </location>
</feature>
<evidence type="ECO:0000256" key="2">
    <source>
        <dbReference type="ARBA" id="ARBA00022741"/>
    </source>
</evidence>
<gene>
    <name evidence="8" type="ORF">AJAP_15440</name>
</gene>
<evidence type="ECO:0000313" key="9">
    <source>
        <dbReference type="Proteomes" id="UP000028492"/>
    </source>
</evidence>
<dbReference type="InterPro" id="IPR000719">
    <property type="entry name" value="Prot_kinase_dom"/>
</dbReference>
<dbReference type="Gene3D" id="3.30.200.20">
    <property type="entry name" value="Phosphorylase Kinase, domain 1"/>
    <property type="match status" value="1"/>
</dbReference>
<dbReference type="PANTHER" id="PTHR43289">
    <property type="entry name" value="MITOGEN-ACTIVATED PROTEIN KINASE KINASE KINASE 20-RELATED"/>
    <property type="match status" value="1"/>
</dbReference>
<evidence type="ECO:0000259" key="7">
    <source>
        <dbReference type="PROSITE" id="PS50011"/>
    </source>
</evidence>
<dbReference type="RefSeq" id="WP_038512036.1">
    <property type="nucleotide sequence ID" value="NZ_CP008953.1"/>
</dbReference>
<dbReference type="SMART" id="SM00220">
    <property type="entry name" value="S_TKc"/>
    <property type="match status" value="1"/>
</dbReference>
<dbReference type="InterPro" id="IPR008271">
    <property type="entry name" value="Ser/Thr_kinase_AS"/>
</dbReference>
<evidence type="ECO:0000256" key="3">
    <source>
        <dbReference type="ARBA" id="ARBA00022777"/>
    </source>
</evidence>
<keyword evidence="2 5" id="KW-0547">Nucleotide-binding</keyword>
<dbReference type="GO" id="GO:0005524">
    <property type="term" value="F:ATP binding"/>
    <property type="evidence" value="ECO:0007669"/>
    <property type="project" value="UniProtKB-UniRule"/>
</dbReference>
<dbReference type="PROSITE" id="PS50011">
    <property type="entry name" value="PROTEIN_KINASE_DOM"/>
    <property type="match status" value="1"/>
</dbReference>
<name>A0A075UTZ1_9PSEU</name>
<dbReference type="HOGENOM" id="CLU_428181_0_0_11"/>
<dbReference type="InterPro" id="IPR011009">
    <property type="entry name" value="Kinase-like_dom_sf"/>
</dbReference>
<sequence>MKPLNTGEPTGVGRYRVFAALGEGGMGRVLLGTSSDGRLVAIKQVHPGFAHDPGFRERFRREVETSRLVSGAYTAPVMDADPNAPTPWLASLFVPGPALSDAVSAGGPLPPTAVRHLAAGLALALGDIHRAGLIHRDLKPSNVILTGDGPRVIDFGIARAVEGDSELTHTGAVIGSPGFMSPEQAEGKPLTPASDMFSFGALLVMAATGTNPFTGTSTPHTLYNVVHVHPDLRHLAPELRQIVEPCLAKNPADRPSPAWVLERLGPIPPVTSPWPPVVSHLIATQQAEVRRLLNPPPPKRSRRGLYAGLAAAGVVLLVGGVVAAVSLSSDDSPPAAVAPSSPPQPDEPIATPVNQDPLGPDNLRRVDLCKVLNGRDVPGFGKLSTKIDIQFDSCTYSSPAGKWLELAIGGDLVEGEAGGELEGLPLRVKGSDDACAVAVPVSGLPNTKLTVDVNSMSTKDAACSVVKAALTDAVKRIRAGGQERELPAGTLAPLDPCALVGPVTTDRLIGPVVETIREHLHQCRYDAAGSVRLSLVRAYPPVQSKDSYYTGTATLDLGGAKVYLAKKDDGIARSSCSLTWQHRSVSDRDGENVELTVGTSGTKMTADEACEKAKAFAGVLLQKLPKP</sequence>
<keyword evidence="3 8" id="KW-0418">Kinase</keyword>
<reference evidence="8 9" key="1">
    <citation type="journal article" date="2014" name="J. Biotechnol.">
        <title>Complete genome sequence of the actinobacterium Amycolatopsis japonica MG417-CF17(T) (=DSM 44213T) producing (S,S)-N,N'-ethylenediaminedisuccinic acid.</title>
        <authorList>
            <person name="Stegmann E."/>
            <person name="Albersmeier A."/>
            <person name="Spohn M."/>
            <person name="Gert H."/>
            <person name="Weber T."/>
            <person name="Wohlleben W."/>
            <person name="Kalinowski J."/>
            <person name="Ruckert C."/>
        </authorList>
    </citation>
    <scope>NUCLEOTIDE SEQUENCE [LARGE SCALE GENOMIC DNA]</scope>
    <source>
        <strain evidence="9">MG417-CF17 (DSM 44213)</strain>
    </source>
</reference>
<feature type="compositionally biased region" description="Low complexity" evidence="6">
    <location>
        <begin position="328"/>
        <end position="339"/>
    </location>
</feature>
<dbReference type="AlphaFoldDB" id="A0A075UTZ1"/>
<dbReference type="CDD" id="cd14014">
    <property type="entry name" value="STKc_PknB_like"/>
    <property type="match status" value="1"/>
</dbReference>
<dbReference type="EMBL" id="CP008953">
    <property type="protein sequence ID" value="AIG75964.1"/>
    <property type="molecule type" value="Genomic_DNA"/>
</dbReference>
<accession>A0A075UTZ1</accession>
<feature type="binding site" evidence="5">
    <location>
        <position position="43"/>
    </location>
    <ligand>
        <name>ATP</name>
        <dbReference type="ChEBI" id="CHEBI:30616"/>
    </ligand>
</feature>
<evidence type="ECO:0000256" key="6">
    <source>
        <dbReference type="SAM" id="MobiDB-lite"/>
    </source>
</evidence>
<dbReference type="InterPro" id="IPR017441">
    <property type="entry name" value="Protein_kinase_ATP_BS"/>
</dbReference>
<dbReference type="STRING" id="208439.AJAP_15440"/>
<evidence type="ECO:0000313" key="8">
    <source>
        <dbReference type="EMBL" id="AIG75964.1"/>
    </source>
</evidence>
<dbReference type="KEGG" id="aja:AJAP_15440"/>
<proteinExistence type="predicted"/>
<evidence type="ECO:0000256" key="1">
    <source>
        <dbReference type="ARBA" id="ARBA00022679"/>
    </source>
</evidence>
<protein>
    <submittedName>
        <fullName evidence="8">Protein kinase family protein</fullName>
    </submittedName>
</protein>
<evidence type="ECO:0000256" key="5">
    <source>
        <dbReference type="PROSITE-ProRule" id="PRU10141"/>
    </source>
</evidence>
<organism evidence="8 9">
    <name type="scientific">Amycolatopsis japonica</name>
    <dbReference type="NCBI Taxonomy" id="208439"/>
    <lineage>
        <taxon>Bacteria</taxon>
        <taxon>Bacillati</taxon>
        <taxon>Actinomycetota</taxon>
        <taxon>Actinomycetes</taxon>
        <taxon>Pseudonocardiales</taxon>
        <taxon>Pseudonocardiaceae</taxon>
        <taxon>Amycolatopsis</taxon>
        <taxon>Amycolatopsis japonica group</taxon>
    </lineage>
</organism>
<dbReference type="PROSITE" id="PS00107">
    <property type="entry name" value="PROTEIN_KINASE_ATP"/>
    <property type="match status" value="1"/>
</dbReference>
<keyword evidence="9" id="KW-1185">Reference proteome</keyword>
<keyword evidence="1" id="KW-0808">Transferase</keyword>
<dbReference type="Gene3D" id="1.10.510.10">
    <property type="entry name" value="Transferase(Phosphotransferase) domain 1"/>
    <property type="match status" value="1"/>
</dbReference>
<dbReference type="PROSITE" id="PS00108">
    <property type="entry name" value="PROTEIN_KINASE_ST"/>
    <property type="match status" value="1"/>
</dbReference>
<dbReference type="Proteomes" id="UP000028492">
    <property type="component" value="Chromosome"/>
</dbReference>
<dbReference type="PANTHER" id="PTHR43289:SF34">
    <property type="entry name" value="SERINE_THREONINE-PROTEIN KINASE YBDM-RELATED"/>
    <property type="match status" value="1"/>
</dbReference>
<dbReference type="SUPFAM" id="SSF56112">
    <property type="entry name" value="Protein kinase-like (PK-like)"/>
    <property type="match status" value="1"/>
</dbReference>
<dbReference type="Pfam" id="PF00069">
    <property type="entry name" value="Pkinase"/>
    <property type="match status" value="1"/>
</dbReference>
<evidence type="ECO:0000256" key="4">
    <source>
        <dbReference type="ARBA" id="ARBA00022840"/>
    </source>
</evidence>
<dbReference type="eggNOG" id="COG0515">
    <property type="taxonomic scope" value="Bacteria"/>
</dbReference>
<keyword evidence="4 5" id="KW-0067">ATP-binding</keyword>
<dbReference type="GO" id="GO:0004674">
    <property type="term" value="F:protein serine/threonine kinase activity"/>
    <property type="evidence" value="ECO:0007669"/>
    <property type="project" value="TreeGrafter"/>
</dbReference>
<feature type="domain" description="Protein kinase" evidence="7">
    <location>
        <begin position="15"/>
        <end position="275"/>
    </location>
</feature>